<dbReference type="SUPFAM" id="SSF53850">
    <property type="entry name" value="Periplasmic binding protein-like II"/>
    <property type="match status" value="1"/>
</dbReference>
<evidence type="ECO:0000256" key="4">
    <source>
        <dbReference type="ARBA" id="ARBA00023163"/>
    </source>
</evidence>
<dbReference type="InterPro" id="IPR036390">
    <property type="entry name" value="WH_DNA-bd_sf"/>
</dbReference>
<accession>A0ABV5Z7Z3</accession>
<dbReference type="Pfam" id="PF03466">
    <property type="entry name" value="LysR_substrate"/>
    <property type="match status" value="1"/>
</dbReference>
<sequence>MGNTFDPQALIAFIAVADQGSFSLAAEQLFLTQPAISKRISTLEEQLGHRLFDRIGRQISLTQAGRLLYQRSQTLLNLMEDTRRELDNLNVEVKGNLHLATSHHIGLHRLPPLLKAFSHSYPEVKLQLQFGESEKVYEQVLQGQVEIGIITLAPDPDPRLLSTPVWQDQLHFVSASDHPAAGCQSLQQLCQYDAILPDSGTFTRLLLERLFQQRGLQLQLGLHTNNLDTLRMMVEIGLGWSLLPATLCQGLQLLPLLDPPLSRELGYIRHQERSQSSAAQAFIRLIKQHQDRHLCNAT</sequence>
<evidence type="ECO:0000256" key="1">
    <source>
        <dbReference type="ARBA" id="ARBA00009437"/>
    </source>
</evidence>
<organism evidence="6 7">
    <name type="scientific">Balneatrix alpica</name>
    <dbReference type="NCBI Taxonomy" id="75684"/>
    <lineage>
        <taxon>Bacteria</taxon>
        <taxon>Pseudomonadati</taxon>
        <taxon>Pseudomonadota</taxon>
        <taxon>Gammaproteobacteria</taxon>
        <taxon>Oceanospirillales</taxon>
        <taxon>Balneatrichaceae</taxon>
        <taxon>Balneatrix</taxon>
    </lineage>
</organism>
<protein>
    <submittedName>
        <fullName evidence="6">LysR family transcriptional regulator</fullName>
    </submittedName>
</protein>
<gene>
    <name evidence="6" type="ORF">ACFFLH_03100</name>
</gene>
<dbReference type="InterPro" id="IPR000847">
    <property type="entry name" value="LysR_HTH_N"/>
</dbReference>
<dbReference type="Proteomes" id="UP001589628">
    <property type="component" value="Unassembled WGS sequence"/>
</dbReference>
<keyword evidence="2" id="KW-0805">Transcription regulation</keyword>
<dbReference type="PANTHER" id="PTHR30126:SF81">
    <property type="entry name" value="HTH-TYPE TRANSCRIPTIONAL REGULATOR ILVY"/>
    <property type="match status" value="1"/>
</dbReference>
<feature type="domain" description="HTH lysR-type" evidence="5">
    <location>
        <begin position="5"/>
        <end position="62"/>
    </location>
</feature>
<dbReference type="Gene3D" id="3.40.190.290">
    <property type="match status" value="1"/>
</dbReference>
<comment type="caution">
    <text evidence="6">The sequence shown here is derived from an EMBL/GenBank/DDBJ whole genome shotgun (WGS) entry which is preliminary data.</text>
</comment>
<evidence type="ECO:0000259" key="5">
    <source>
        <dbReference type="PROSITE" id="PS50931"/>
    </source>
</evidence>
<dbReference type="Pfam" id="PF00126">
    <property type="entry name" value="HTH_1"/>
    <property type="match status" value="1"/>
</dbReference>
<keyword evidence="3" id="KW-0238">DNA-binding</keyword>
<dbReference type="InterPro" id="IPR036388">
    <property type="entry name" value="WH-like_DNA-bd_sf"/>
</dbReference>
<reference evidence="6 7" key="1">
    <citation type="submission" date="2024-09" db="EMBL/GenBank/DDBJ databases">
        <authorList>
            <person name="Sun Q."/>
            <person name="Mori K."/>
        </authorList>
    </citation>
    <scope>NUCLEOTIDE SEQUENCE [LARGE SCALE GENOMIC DNA]</scope>
    <source>
        <strain evidence="6 7">ATCC 51285</strain>
    </source>
</reference>
<comment type="similarity">
    <text evidence="1">Belongs to the LysR transcriptional regulatory family.</text>
</comment>
<evidence type="ECO:0000256" key="2">
    <source>
        <dbReference type="ARBA" id="ARBA00023015"/>
    </source>
</evidence>
<dbReference type="PROSITE" id="PS50931">
    <property type="entry name" value="HTH_LYSR"/>
    <property type="match status" value="1"/>
</dbReference>
<evidence type="ECO:0000313" key="6">
    <source>
        <dbReference type="EMBL" id="MFB9885399.1"/>
    </source>
</evidence>
<dbReference type="RefSeq" id="WP_027313037.1">
    <property type="nucleotide sequence ID" value="NZ_JBHLZN010000001.1"/>
</dbReference>
<evidence type="ECO:0000256" key="3">
    <source>
        <dbReference type="ARBA" id="ARBA00023125"/>
    </source>
</evidence>
<evidence type="ECO:0000313" key="7">
    <source>
        <dbReference type="Proteomes" id="UP001589628"/>
    </source>
</evidence>
<dbReference type="SUPFAM" id="SSF46785">
    <property type="entry name" value="Winged helix' DNA-binding domain"/>
    <property type="match status" value="1"/>
</dbReference>
<dbReference type="EMBL" id="JBHLZN010000001">
    <property type="protein sequence ID" value="MFB9885399.1"/>
    <property type="molecule type" value="Genomic_DNA"/>
</dbReference>
<dbReference type="Gene3D" id="1.10.10.10">
    <property type="entry name" value="Winged helix-like DNA-binding domain superfamily/Winged helix DNA-binding domain"/>
    <property type="match status" value="1"/>
</dbReference>
<name>A0ABV5Z7Z3_9GAMM</name>
<keyword evidence="7" id="KW-1185">Reference proteome</keyword>
<dbReference type="InterPro" id="IPR005119">
    <property type="entry name" value="LysR_subst-bd"/>
</dbReference>
<dbReference type="PRINTS" id="PR00039">
    <property type="entry name" value="HTHLYSR"/>
</dbReference>
<proteinExistence type="inferred from homology"/>
<dbReference type="PANTHER" id="PTHR30126">
    <property type="entry name" value="HTH-TYPE TRANSCRIPTIONAL REGULATOR"/>
    <property type="match status" value="1"/>
</dbReference>
<keyword evidence="4" id="KW-0804">Transcription</keyword>
<dbReference type="CDD" id="cd05466">
    <property type="entry name" value="PBP2_LTTR_substrate"/>
    <property type="match status" value="1"/>
</dbReference>